<evidence type="ECO:0000313" key="4">
    <source>
        <dbReference type="Proteomes" id="UP001168478"/>
    </source>
</evidence>
<proteinExistence type="predicted"/>
<reference evidence="2" key="1">
    <citation type="submission" date="2023-06" db="EMBL/GenBank/DDBJ databases">
        <authorList>
            <person name="Zeman M."/>
            <person name="Kubasova T."/>
            <person name="Jahodarova E."/>
            <person name="Nykrynova M."/>
            <person name="Rychlik I."/>
        </authorList>
    </citation>
    <scope>NUCLEOTIDE SEQUENCE</scope>
    <source>
        <strain evidence="2">ET15</strain>
        <strain evidence="1">ET37</strain>
    </source>
</reference>
<evidence type="ECO:0000313" key="2">
    <source>
        <dbReference type="EMBL" id="MDN0025860.1"/>
    </source>
</evidence>
<dbReference type="AlphaFoldDB" id="A0AAW7JKU9"/>
<dbReference type="RefSeq" id="WP_289825150.1">
    <property type="nucleotide sequence ID" value="NZ_JAUEIE010000005.1"/>
</dbReference>
<dbReference type="EMBL" id="JAUEIF010000009">
    <property type="protein sequence ID" value="MDN0025860.1"/>
    <property type="molecule type" value="Genomic_DNA"/>
</dbReference>
<keyword evidence="3" id="KW-1185">Reference proteome</keyword>
<accession>A0AAW7JKU9</accession>
<organism evidence="2 4">
    <name type="scientific">Leyella lascolaii</name>
    <dbReference type="NCBI Taxonomy" id="1776379"/>
    <lineage>
        <taxon>Bacteria</taxon>
        <taxon>Pseudomonadati</taxon>
        <taxon>Bacteroidota</taxon>
        <taxon>Bacteroidia</taxon>
        <taxon>Bacteroidales</taxon>
        <taxon>Prevotellaceae</taxon>
        <taxon>Leyella</taxon>
    </lineage>
</organism>
<dbReference type="Proteomes" id="UP001168478">
    <property type="component" value="Unassembled WGS sequence"/>
</dbReference>
<evidence type="ECO:0008006" key="5">
    <source>
        <dbReference type="Google" id="ProtNLM"/>
    </source>
</evidence>
<comment type="caution">
    <text evidence="2">The sequence shown here is derived from an EMBL/GenBank/DDBJ whole genome shotgun (WGS) entry which is preliminary data.</text>
</comment>
<reference evidence="2" key="2">
    <citation type="submission" date="2023-08" db="EMBL/GenBank/DDBJ databases">
        <title>Identification and characterization of horizontal gene transfer across gut microbiota members of farm animals based on homology search.</title>
        <authorList>
            <person name="Schwarzerova J."/>
            <person name="Nykrynova M."/>
            <person name="Jureckova K."/>
            <person name="Cejkova D."/>
            <person name="Rychlik I."/>
        </authorList>
    </citation>
    <scope>NUCLEOTIDE SEQUENCE</scope>
    <source>
        <strain evidence="2">ET15</strain>
        <strain evidence="1">ET37</strain>
    </source>
</reference>
<name>A0AAW7JKU9_9BACT</name>
<dbReference type="Proteomes" id="UP001167831">
    <property type="component" value="Unassembled WGS sequence"/>
</dbReference>
<evidence type="ECO:0000313" key="1">
    <source>
        <dbReference type="EMBL" id="MDN0022672.1"/>
    </source>
</evidence>
<gene>
    <name evidence="1" type="ORF">QVN81_06485</name>
    <name evidence="2" type="ORF">QVN84_10080</name>
</gene>
<sequence length="603" mass="69740">MDIELQKRINDVIAHLQSMMSEPIDYQLMDPITKMMLVALLYETQKIRDFIDDFDQRLVNRFCEDFIPMQQIEAMSALAVVSPLFKKNKNSDSVQVNSGVCFTYKDKVSKANINYLPLFKNTLIPYDDIYILTKNRLYTKEQTYKVQMDKFNTLWIGIQTKAEIESLEGVSFFLKINDRIYPQAISVVGSTKEAMEFCTMNRMENIEMLEPFDSQQVSTRFLSIIEYWKRILQELPNGVLINITDKTRNRDIFKKRAYPRIFQNWLESEVLNCFHEDTLWLQVEFPENYDVSDDCEITLNAIPIVNVDMNSVTLTQTAPVAKLQKQEDSFFISILETSNAARKQGFSMSAEEFVVRDFDAHCYHHGDLYRDIRNLYNHFIEDYYAFIEYNGLKDGQDIKRLKELVNKIAKSVGENNDKFKYDSGTYVMKNIQQASNSTVTKVSFLTTQGALGNLLTVGTNTGTSSKLECKKLPIIESNVPVVISAIGGKDKATADERYELIRYYSLTNDRLCTKMDIEAFVRKELIAIYGKEEFKRINVSLHIEGLAGIESIQRGLYVDIDFKDKKNYEKALDAHLDIKIQRQIIDNSCISMPILLNLINLDK</sequence>
<dbReference type="EMBL" id="JAUEIE010000005">
    <property type="protein sequence ID" value="MDN0022672.1"/>
    <property type="molecule type" value="Genomic_DNA"/>
</dbReference>
<protein>
    <recommendedName>
        <fullName evidence="5">Baseplate protein J-like domain-containing protein</fullName>
    </recommendedName>
</protein>
<evidence type="ECO:0000313" key="3">
    <source>
        <dbReference type="Proteomes" id="UP001167831"/>
    </source>
</evidence>